<keyword evidence="7" id="KW-0548">Nucleotidyltransferase</keyword>
<evidence type="ECO:0000256" key="13">
    <source>
        <dbReference type="ARBA" id="ARBA00023180"/>
    </source>
</evidence>
<dbReference type="Pfam" id="PF01129">
    <property type="entry name" value="ART"/>
    <property type="match status" value="1"/>
</dbReference>
<keyword evidence="11" id="KW-0472">Membrane</keyword>
<evidence type="ECO:0000256" key="5">
    <source>
        <dbReference type="ARBA" id="ARBA00022676"/>
    </source>
</evidence>
<comment type="catalytic activity">
    <reaction evidence="15 16">
        <text>L-arginyl-[protein] + NAD(+) = N(omega)-(ADP-D-ribosyl)-L-arginyl-[protein] + nicotinamide + H(+)</text>
        <dbReference type="Rhea" id="RHEA:19149"/>
        <dbReference type="Rhea" id="RHEA-COMP:10532"/>
        <dbReference type="Rhea" id="RHEA-COMP:15087"/>
        <dbReference type="ChEBI" id="CHEBI:15378"/>
        <dbReference type="ChEBI" id="CHEBI:17154"/>
        <dbReference type="ChEBI" id="CHEBI:29965"/>
        <dbReference type="ChEBI" id="CHEBI:57540"/>
        <dbReference type="ChEBI" id="CHEBI:142554"/>
        <dbReference type="EC" id="2.4.2.31"/>
    </reaction>
</comment>
<comment type="subcellular location">
    <subcellularLocation>
        <location evidence="1">Cell membrane</location>
        <topology evidence="1">Lipid-anchor</topology>
        <topology evidence="1">GPI-anchor</topology>
    </subcellularLocation>
</comment>
<dbReference type="GO" id="GO:0106274">
    <property type="term" value="F:NAD+-protein-arginine ADP-ribosyltransferase activity"/>
    <property type="evidence" value="ECO:0007669"/>
    <property type="project" value="UniProtKB-EC"/>
</dbReference>
<dbReference type="Proteomes" id="UP001152836">
    <property type="component" value="Unassembled WGS sequence"/>
</dbReference>
<evidence type="ECO:0000256" key="17">
    <source>
        <dbReference type="SAM" id="MobiDB-lite"/>
    </source>
</evidence>
<keyword evidence="19" id="KW-1185">Reference proteome</keyword>
<dbReference type="PROSITE" id="PS51996">
    <property type="entry name" value="TR_MART"/>
    <property type="match status" value="1"/>
</dbReference>
<dbReference type="GO" id="GO:0098552">
    <property type="term" value="C:side of membrane"/>
    <property type="evidence" value="ECO:0007669"/>
    <property type="project" value="UniProtKB-KW"/>
</dbReference>
<feature type="chain" id="PRO_5043104385" description="NAD(P)(+)--arginine ADP-ribosyltransferase" evidence="16">
    <location>
        <begin position="25"/>
        <end position="424"/>
    </location>
</feature>
<dbReference type="InterPro" id="IPR000768">
    <property type="entry name" value="ART"/>
</dbReference>
<keyword evidence="3" id="KW-1003">Cell membrane</keyword>
<keyword evidence="5 16" id="KW-0328">Glycosyltransferase</keyword>
<evidence type="ECO:0000256" key="16">
    <source>
        <dbReference type="RuleBase" id="RU361228"/>
    </source>
</evidence>
<comment type="caution">
    <text evidence="18">The sequence shown here is derived from an EMBL/GenBank/DDBJ whole genome shotgun (WGS) entry which is preliminary data.</text>
</comment>
<evidence type="ECO:0000313" key="18">
    <source>
        <dbReference type="EMBL" id="CAH6884164.1"/>
    </source>
</evidence>
<evidence type="ECO:0000256" key="11">
    <source>
        <dbReference type="ARBA" id="ARBA00023136"/>
    </source>
</evidence>
<evidence type="ECO:0000313" key="19">
    <source>
        <dbReference type="Proteomes" id="UP001152836"/>
    </source>
</evidence>
<gene>
    <name evidence="18" type="primary">Art3</name>
    <name evidence="18" type="ORF">PHOROB_LOCUS12451</name>
</gene>
<dbReference type="GO" id="GO:0016779">
    <property type="term" value="F:nucleotidyltransferase activity"/>
    <property type="evidence" value="ECO:0007669"/>
    <property type="project" value="UniProtKB-KW"/>
</dbReference>
<dbReference type="AlphaFoldDB" id="A0AAU9ZVI4"/>
<evidence type="ECO:0000256" key="3">
    <source>
        <dbReference type="ARBA" id="ARBA00022475"/>
    </source>
</evidence>
<proteinExistence type="inferred from homology"/>
<feature type="region of interest" description="Disordered" evidence="17">
    <location>
        <begin position="361"/>
        <end position="392"/>
    </location>
</feature>
<dbReference type="FunFam" id="3.90.176.10:FF:000002">
    <property type="entry name" value="NAD(P)(+)--arginine ADP-ribosyltransferase"/>
    <property type="match status" value="1"/>
</dbReference>
<sequence>MGHLEMVTTLLAAMTLMDIFQVKAEVLDMAENSFDDEYPKCSNRMEMKFVPQLLREEIASHELLQTVWDNAGIMWEARKAQIPLPLNFKDSYGIALMAFVTEAREQTPFYHEFNRAVKMAGQSRKSYVYDFPFKAFHFYLTRALQVLRKPCEDSYKDTVYLTSPGISFTFGEKNQARLGNFTLAYSVTPPTANSQPVLTIHTCFGVAVERFFDKESERVVLIPLSEVFQVSREGTGKNLTLHSINKTCSYYDCSFLGGLKTENCVANPEYIEPVYAYNPGEYARLQIIWKVRSLKTLKSSQVTGEIIGTLFYFLFFPMVPGIKPWAPCKLALSYHSYLFTLFLNVNLSRDRQKSTIRIKVLQPDENPFQPDEKPAPGPAPGPGPKSHPSASSGRMLLPSITASIMLIVASAVSIPTAHGILTFI</sequence>
<evidence type="ECO:0000256" key="12">
    <source>
        <dbReference type="ARBA" id="ARBA00023157"/>
    </source>
</evidence>
<evidence type="ECO:0000256" key="7">
    <source>
        <dbReference type="ARBA" id="ARBA00022695"/>
    </source>
</evidence>
<evidence type="ECO:0000256" key="8">
    <source>
        <dbReference type="ARBA" id="ARBA00022729"/>
    </source>
</evidence>
<dbReference type="PRINTS" id="PR00970">
    <property type="entry name" value="RIBTRNSFRASE"/>
</dbReference>
<keyword evidence="14" id="KW-0449">Lipoprotein</keyword>
<dbReference type="Gene3D" id="3.90.176.10">
    <property type="entry name" value="Toxin ADP-ribosyltransferase, Chain A, domain 1"/>
    <property type="match status" value="1"/>
</dbReference>
<evidence type="ECO:0000256" key="10">
    <source>
        <dbReference type="ARBA" id="ARBA00023027"/>
    </source>
</evidence>
<dbReference type="GO" id="GO:0003950">
    <property type="term" value="F:NAD+ poly-ADP-ribosyltransferase activity"/>
    <property type="evidence" value="ECO:0007669"/>
    <property type="project" value="TreeGrafter"/>
</dbReference>
<comment type="similarity">
    <text evidence="2 16">Belongs to the Arg-specific ADP-ribosyltransferase family.</text>
</comment>
<dbReference type="SUPFAM" id="SSF56399">
    <property type="entry name" value="ADP-ribosylation"/>
    <property type="match status" value="1"/>
</dbReference>
<keyword evidence="6 16" id="KW-0808">Transferase</keyword>
<evidence type="ECO:0000256" key="9">
    <source>
        <dbReference type="ARBA" id="ARBA00022857"/>
    </source>
</evidence>
<name>A0AAU9ZVI4_PHORO</name>
<keyword evidence="9 16" id="KW-0521">NADP</keyword>
<keyword evidence="13" id="KW-0325">Glycoprotein</keyword>
<feature type="signal peptide" evidence="16">
    <location>
        <begin position="1"/>
        <end position="24"/>
    </location>
</feature>
<evidence type="ECO:0000256" key="14">
    <source>
        <dbReference type="ARBA" id="ARBA00023288"/>
    </source>
</evidence>
<dbReference type="InterPro" id="IPR050999">
    <property type="entry name" value="ADP-ribosyltransferase_ARG"/>
</dbReference>
<dbReference type="EMBL" id="CALSGD010001509">
    <property type="protein sequence ID" value="CAH6884164.1"/>
    <property type="molecule type" value="Genomic_DNA"/>
</dbReference>
<keyword evidence="10 16" id="KW-0520">NAD</keyword>
<dbReference type="PANTHER" id="PTHR10339">
    <property type="entry name" value="ADP-RIBOSYLTRANSFERASE"/>
    <property type="match status" value="1"/>
</dbReference>
<dbReference type="PANTHER" id="PTHR10339:SF4">
    <property type="entry name" value="ECTO-ADP-RIBOSYLTRANSFERASE 3"/>
    <property type="match status" value="1"/>
</dbReference>
<keyword evidence="4" id="KW-0336">GPI-anchor</keyword>
<dbReference type="EC" id="2.4.2.31" evidence="16"/>
<evidence type="ECO:0000256" key="2">
    <source>
        <dbReference type="ARBA" id="ARBA00009558"/>
    </source>
</evidence>
<feature type="compositionally biased region" description="Pro residues" evidence="17">
    <location>
        <begin position="375"/>
        <end position="385"/>
    </location>
</feature>
<protein>
    <recommendedName>
        <fullName evidence="16">NAD(P)(+)--arginine ADP-ribosyltransferase</fullName>
        <ecNumber evidence="16">2.4.2.31</ecNumber>
    </recommendedName>
    <alternativeName>
        <fullName evidence="16">Mono(ADP-ribosyl)transferase</fullName>
    </alternativeName>
</protein>
<evidence type="ECO:0000256" key="4">
    <source>
        <dbReference type="ARBA" id="ARBA00022622"/>
    </source>
</evidence>
<evidence type="ECO:0000256" key="1">
    <source>
        <dbReference type="ARBA" id="ARBA00004609"/>
    </source>
</evidence>
<organism evidence="18 19">
    <name type="scientific">Phodopus roborovskii</name>
    <name type="common">Roborovski's desert hamster</name>
    <name type="synonym">Cricetulus roborovskii</name>
    <dbReference type="NCBI Taxonomy" id="109678"/>
    <lineage>
        <taxon>Eukaryota</taxon>
        <taxon>Metazoa</taxon>
        <taxon>Chordata</taxon>
        <taxon>Craniata</taxon>
        <taxon>Vertebrata</taxon>
        <taxon>Euteleostomi</taxon>
        <taxon>Mammalia</taxon>
        <taxon>Eutheria</taxon>
        <taxon>Euarchontoglires</taxon>
        <taxon>Glires</taxon>
        <taxon>Rodentia</taxon>
        <taxon>Myomorpha</taxon>
        <taxon>Muroidea</taxon>
        <taxon>Cricetidae</taxon>
        <taxon>Cricetinae</taxon>
        <taxon>Phodopus</taxon>
    </lineage>
</organism>
<keyword evidence="12" id="KW-1015">Disulfide bond</keyword>
<evidence type="ECO:0000256" key="15">
    <source>
        <dbReference type="ARBA" id="ARBA00047597"/>
    </source>
</evidence>
<dbReference type="GO" id="GO:0005886">
    <property type="term" value="C:plasma membrane"/>
    <property type="evidence" value="ECO:0007669"/>
    <property type="project" value="UniProtKB-SubCell"/>
</dbReference>
<reference evidence="18" key="1">
    <citation type="submission" date="2022-06" db="EMBL/GenBank/DDBJ databases">
        <authorList>
            <person name="Andreotti S."/>
            <person name="Wyler E."/>
        </authorList>
    </citation>
    <scope>NUCLEOTIDE SEQUENCE</scope>
</reference>
<evidence type="ECO:0000256" key="6">
    <source>
        <dbReference type="ARBA" id="ARBA00022679"/>
    </source>
</evidence>
<accession>A0AAU9ZVI4</accession>
<dbReference type="PROSITE" id="PS01291">
    <property type="entry name" value="ART"/>
    <property type="match status" value="1"/>
</dbReference>
<keyword evidence="8 16" id="KW-0732">Signal</keyword>